<evidence type="ECO:0000256" key="3">
    <source>
        <dbReference type="HAMAP-Rule" id="MF_00170"/>
    </source>
</evidence>
<dbReference type="PANTHER" id="PTHR11934:SF0">
    <property type="entry name" value="RIBOSE-5-PHOSPHATE ISOMERASE"/>
    <property type="match status" value="1"/>
</dbReference>
<dbReference type="GO" id="GO:0006014">
    <property type="term" value="P:D-ribose metabolic process"/>
    <property type="evidence" value="ECO:0007669"/>
    <property type="project" value="TreeGrafter"/>
</dbReference>
<dbReference type="SUPFAM" id="SSF100950">
    <property type="entry name" value="NagB/RpiA/CoA transferase-like"/>
    <property type="match status" value="1"/>
</dbReference>
<dbReference type="NCBIfam" id="NF001924">
    <property type="entry name" value="PRK00702.1"/>
    <property type="match status" value="1"/>
</dbReference>
<protein>
    <recommendedName>
        <fullName evidence="3">Ribose-5-phosphate isomerase A</fullName>
        <ecNumber evidence="3">5.3.1.6</ecNumber>
    </recommendedName>
    <alternativeName>
        <fullName evidence="3">Phosphoriboisomerase A</fullName>
        <shortName evidence="3">PRI</shortName>
    </alternativeName>
</protein>
<dbReference type="PANTHER" id="PTHR11934">
    <property type="entry name" value="RIBOSE-5-PHOSPHATE ISOMERASE"/>
    <property type="match status" value="1"/>
</dbReference>
<evidence type="ECO:0000256" key="2">
    <source>
        <dbReference type="ARBA" id="ARBA00023235"/>
    </source>
</evidence>
<evidence type="ECO:0000313" key="4">
    <source>
        <dbReference type="EMBL" id="RUO57277.1"/>
    </source>
</evidence>
<evidence type="ECO:0000256" key="1">
    <source>
        <dbReference type="ARBA" id="ARBA00001713"/>
    </source>
</evidence>
<organism evidence="4 5">
    <name type="scientific">Idiomarina fontislapidosi</name>
    <dbReference type="NCBI Taxonomy" id="263723"/>
    <lineage>
        <taxon>Bacteria</taxon>
        <taxon>Pseudomonadati</taxon>
        <taxon>Pseudomonadota</taxon>
        <taxon>Gammaproteobacteria</taxon>
        <taxon>Alteromonadales</taxon>
        <taxon>Idiomarinaceae</taxon>
        <taxon>Idiomarina</taxon>
    </lineage>
</organism>
<feature type="binding site" evidence="3">
    <location>
        <begin position="82"/>
        <end position="85"/>
    </location>
    <ligand>
        <name>substrate</name>
    </ligand>
</feature>
<dbReference type="InterPro" id="IPR037171">
    <property type="entry name" value="NagB/RpiA_transferase-like"/>
</dbReference>
<comment type="function">
    <text evidence="3">Catalyzes the reversible conversion of ribose-5-phosphate to ribulose 5-phosphate.</text>
</comment>
<dbReference type="Gene3D" id="3.30.70.260">
    <property type="match status" value="1"/>
</dbReference>
<keyword evidence="2 3" id="KW-0413">Isomerase</keyword>
<dbReference type="EC" id="5.3.1.6" evidence="3"/>
<dbReference type="FunFam" id="3.40.50.1360:FF:000001">
    <property type="entry name" value="Ribose-5-phosphate isomerase A"/>
    <property type="match status" value="1"/>
</dbReference>
<dbReference type="Proteomes" id="UP000287330">
    <property type="component" value="Unassembled WGS sequence"/>
</dbReference>
<sequence length="222" mass="23756">MSASDKLKQQAAQAAIKYVEKGTIVGVGTGSTVNFFIDELAKMKDDIEGAVSSSEASSERLKQHGIEVFELNNAPEVPVYIDGADEIDEHGQMIKGGGAALTREKIVAAVAKKFVCIADETKLVGRLGQFPLPVEVIPMARSYVARQIVKLGGDPVWRQGVTTDNGNWILDVHNLDILNAVELEEQLNNVVGVVTNGLFAARSADVALLATADGVKELKWGN</sequence>
<feature type="binding site" evidence="3">
    <location>
        <begin position="95"/>
        <end position="98"/>
    </location>
    <ligand>
        <name>substrate</name>
    </ligand>
</feature>
<accession>A0A432Y8L9</accession>
<name>A0A432Y8L9_9GAMM</name>
<dbReference type="InterPro" id="IPR004788">
    <property type="entry name" value="Ribose5P_isomerase_type_A"/>
</dbReference>
<dbReference type="GO" id="GO:0009052">
    <property type="term" value="P:pentose-phosphate shunt, non-oxidative branch"/>
    <property type="evidence" value="ECO:0007669"/>
    <property type="project" value="UniProtKB-UniRule"/>
</dbReference>
<dbReference type="GO" id="GO:0005829">
    <property type="term" value="C:cytosol"/>
    <property type="evidence" value="ECO:0007669"/>
    <property type="project" value="TreeGrafter"/>
</dbReference>
<dbReference type="RefSeq" id="WP_110573999.1">
    <property type="nucleotide sequence ID" value="NZ_PIPV01000003.1"/>
</dbReference>
<dbReference type="NCBIfam" id="TIGR00021">
    <property type="entry name" value="rpiA"/>
    <property type="match status" value="1"/>
</dbReference>
<dbReference type="CDD" id="cd01398">
    <property type="entry name" value="RPI_A"/>
    <property type="match status" value="1"/>
</dbReference>
<comment type="similarity">
    <text evidence="3">Belongs to the ribose 5-phosphate isomerase family.</text>
</comment>
<dbReference type="GO" id="GO:0004751">
    <property type="term" value="F:ribose-5-phosphate isomerase activity"/>
    <property type="evidence" value="ECO:0007669"/>
    <property type="project" value="UniProtKB-UniRule"/>
</dbReference>
<feature type="active site" description="Proton acceptor" evidence="3">
    <location>
        <position position="104"/>
    </location>
</feature>
<dbReference type="UniPathway" id="UPA00115">
    <property type="reaction ID" value="UER00412"/>
</dbReference>
<comment type="caution">
    <text evidence="4">The sequence shown here is derived from an EMBL/GenBank/DDBJ whole genome shotgun (WGS) entry which is preliminary data.</text>
</comment>
<dbReference type="FunFam" id="3.30.70.260:FF:000004">
    <property type="entry name" value="Ribose-5-phosphate isomerase A"/>
    <property type="match status" value="1"/>
</dbReference>
<keyword evidence="5" id="KW-1185">Reference proteome</keyword>
<proteinExistence type="inferred from homology"/>
<dbReference type="InterPro" id="IPR020672">
    <property type="entry name" value="Ribose5P_isomerase_typA_subgr"/>
</dbReference>
<dbReference type="SUPFAM" id="SSF75445">
    <property type="entry name" value="D-ribose-5-phosphate isomerase (RpiA), lid domain"/>
    <property type="match status" value="1"/>
</dbReference>
<dbReference type="HAMAP" id="MF_00170">
    <property type="entry name" value="Rib_5P_isom_A"/>
    <property type="match status" value="1"/>
</dbReference>
<dbReference type="Gene3D" id="3.40.50.1360">
    <property type="match status" value="1"/>
</dbReference>
<reference evidence="5" key="1">
    <citation type="journal article" date="2018" name="Front. Microbiol.">
        <title>Genome-Based Analysis Reveals the Taxonomy and Diversity of the Family Idiomarinaceae.</title>
        <authorList>
            <person name="Liu Y."/>
            <person name="Lai Q."/>
            <person name="Shao Z."/>
        </authorList>
    </citation>
    <scope>NUCLEOTIDE SEQUENCE [LARGE SCALE GENOMIC DNA]</scope>
    <source>
        <strain evidence="5">F23</strain>
    </source>
</reference>
<evidence type="ECO:0000313" key="5">
    <source>
        <dbReference type="Proteomes" id="UP000287330"/>
    </source>
</evidence>
<comment type="subunit">
    <text evidence="3">Homodimer.</text>
</comment>
<feature type="binding site" evidence="3">
    <location>
        <begin position="29"/>
        <end position="32"/>
    </location>
    <ligand>
        <name>substrate</name>
    </ligand>
</feature>
<dbReference type="AlphaFoldDB" id="A0A432Y8L9"/>
<dbReference type="EMBL" id="PIPV01000003">
    <property type="protein sequence ID" value="RUO57277.1"/>
    <property type="molecule type" value="Genomic_DNA"/>
</dbReference>
<gene>
    <name evidence="3" type="primary">rpiA</name>
    <name evidence="4" type="ORF">CWE25_06315</name>
</gene>
<dbReference type="OrthoDB" id="5870696at2"/>
<dbReference type="Pfam" id="PF06026">
    <property type="entry name" value="Rib_5-P_isom_A"/>
    <property type="match status" value="1"/>
</dbReference>
<comment type="catalytic activity">
    <reaction evidence="1 3">
        <text>aldehydo-D-ribose 5-phosphate = D-ribulose 5-phosphate</text>
        <dbReference type="Rhea" id="RHEA:14657"/>
        <dbReference type="ChEBI" id="CHEBI:58121"/>
        <dbReference type="ChEBI" id="CHEBI:58273"/>
        <dbReference type="EC" id="5.3.1.6"/>
    </reaction>
</comment>
<comment type="pathway">
    <text evidence="3">Carbohydrate degradation; pentose phosphate pathway; D-ribose 5-phosphate from D-ribulose 5-phosphate (non-oxidative stage): step 1/1.</text>
</comment>
<feature type="binding site" evidence="3">
    <location>
        <position position="122"/>
    </location>
    <ligand>
        <name>substrate</name>
    </ligand>
</feature>